<dbReference type="CDD" id="cd19992">
    <property type="entry name" value="PBP1_ABC_xylose_binding-like"/>
    <property type="match status" value="1"/>
</dbReference>
<proteinExistence type="inferred from homology"/>
<dbReference type="Proteomes" id="UP000595917">
    <property type="component" value="Chromosome"/>
</dbReference>
<dbReference type="KEGG" id="bhc:JFL75_06590"/>
<dbReference type="GO" id="GO:0030288">
    <property type="term" value="C:outer membrane-bounded periplasmic space"/>
    <property type="evidence" value="ECO:0007669"/>
    <property type="project" value="TreeGrafter"/>
</dbReference>
<evidence type="ECO:0000259" key="5">
    <source>
        <dbReference type="Pfam" id="PF13407"/>
    </source>
</evidence>
<feature type="signal peptide" evidence="4">
    <location>
        <begin position="1"/>
        <end position="25"/>
    </location>
</feature>
<accession>A0A7T8BBH6</accession>
<keyword evidence="7" id="KW-1185">Reference proteome</keyword>
<dbReference type="InterPro" id="IPR050555">
    <property type="entry name" value="Bact_Solute-Bind_Prot2"/>
</dbReference>
<sequence>MKRIRSKVLVLVSVFIIGITGFAAAGGGGEKGEKKVTIGVSLPTQREDIWVKGKEAMEAEAKRLGVDVKIMLADANVAEQASQVENLLSQGIDVLILAPVDSDAVSTLVDKAKDDNVPVINFARLANNCDVDYYITFDNVMVGELQGEYLLNNIPDGSNIIVMSGAPTDNLAGLFKRGAMNKITPAANAGKVKIVAEQAVENWLPENAMKIVENALTQNRNNIQGILAPNDGTAGGAIQALDAQGLKGKVVVTGQDSEAAAVRRILAGEQSMTIFKDIRELAIASIQAANKYALKDTQGLEVSGTTNNGRMDVPTLFIPPTIITKDNAVDVLVRSSGYLKESDIR</sequence>
<evidence type="ECO:0000256" key="3">
    <source>
        <dbReference type="ARBA" id="ARBA00022729"/>
    </source>
</evidence>
<dbReference type="SUPFAM" id="SSF53822">
    <property type="entry name" value="Periplasmic binding protein-like I"/>
    <property type="match status" value="1"/>
</dbReference>
<evidence type="ECO:0000256" key="2">
    <source>
        <dbReference type="ARBA" id="ARBA00007639"/>
    </source>
</evidence>
<dbReference type="InterPro" id="IPR025997">
    <property type="entry name" value="SBP_2_dom"/>
</dbReference>
<keyword evidence="3 4" id="KW-0732">Signal</keyword>
<evidence type="ECO:0000256" key="4">
    <source>
        <dbReference type="SAM" id="SignalP"/>
    </source>
</evidence>
<evidence type="ECO:0000313" key="6">
    <source>
        <dbReference type="EMBL" id="QQO10577.1"/>
    </source>
</evidence>
<reference evidence="6" key="1">
    <citation type="submission" date="2021-01" db="EMBL/GenBank/DDBJ databases">
        <title>Description of Breznakiella homolactica.</title>
        <authorList>
            <person name="Song Y."/>
            <person name="Brune A."/>
        </authorList>
    </citation>
    <scope>NUCLEOTIDE SEQUENCE</scope>
    <source>
        <strain evidence="6">RmG30</strain>
    </source>
</reference>
<dbReference type="Pfam" id="PF13407">
    <property type="entry name" value="Peripla_BP_4"/>
    <property type="match status" value="1"/>
</dbReference>
<name>A0A7T8BBH6_9SPIR</name>
<dbReference type="EMBL" id="CP067089">
    <property type="protein sequence ID" value="QQO10577.1"/>
    <property type="molecule type" value="Genomic_DNA"/>
</dbReference>
<dbReference type="RefSeq" id="WP_215627882.1">
    <property type="nucleotide sequence ID" value="NZ_CP067089.2"/>
</dbReference>
<dbReference type="AlphaFoldDB" id="A0A7T8BBH6"/>
<feature type="chain" id="PRO_5031494109" evidence="4">
    <location>
        <begin position="26"/>
        <end position="345"/>
    </location>
</feature>
<gene>
    <name evidence="6" type="ORF">JFL75_06590</name>
</gene>
<dbReference type="PANTHER" id="PTHR30036:SF1">
    <property type="entry name" value="D-XYLOSE-BINDING PERIPLASMIC PROTEIN"/>
    <property type="match status" value="1"/>
</dbReference>
<organism evidence="6 7">
    <name type="scientific">Breznakiella homolactica</name>
    <dbReference type="NCBI Taxonomy" id="2798577"/>
    <lineage>
        <taxon>Bacteria</taxon>
        <taxon>Pseudomonadati</taxon>
        <taxon>Spirochaetota</taxon>
        <taxon>Spirochaetia</taxon>
        <taxon>Spirochaetales</taxon>
        <taxon>Breznakiellaceae</taxon>
        <taxon>Breznakiella</taxon>
    </lineage>
</organism>
<dbReference type="InterPro" id="IPR028082">
    <property type="entry name" value="Peripla_BP_I"/>
</dbReference>
<evidence type="ECO:0000313" key="7">
    <source>
        <dbReference type="Proteomes" id="UP000595917"/>
    </source>
</evidence>
<protein>
    <submittedName>
        <fullName evidence="6">Substrate-binding domain-containing protein</fullName>
    </submittedName>
</protein>
<dbReference type="GO" id="GO:0030246">
    <property type="term" value="F:carbohydrate binding"/>
    <property type="evidence" value="ECO:0007669"/>
    <property type="project" value="TreeGrafter"/>
</dbReference>
<comment type="similarity">
    <text evidence="2">Belongs to the bacterial solute-binding protein 2 family.</text>
</comment>
<feature type="domain" description="Periplasmic binding protein" evidence="5">
    <location>
        <begin position="38"/>
        <end position="293"/>
    </location>
</feature>
<dbReference type="PANTHER" id="PTHR30036">
    <property type="entry name" value="D-XYLOSE-BINDING PERIPLASMIC PROTEIN"/>
    <property type="match status" value="1"/>
</dbReference>
<evidence type="ECO:0000256" key="1">
    <source>
        <dbReference type="ARBA" id="ARBA00004196"/>
    </source>
</evidence>
<comment type="subcellular location">
    <subcellularLocation>
        <location evidence="1">Cell envelope</location>
    </subcellularLocation>
</comment>
<dbReference type="Gene3D" id="3.40.50.2300">
    <property type="match status" value="2"/>
</dbReference>